<dbReference type="AlphaFoldDB" id="C4JVH0"/>
<keyword evidence="4" id="KW-1185">Reference proteome</keyword>
<evidence type="ECO:0008006" key="5">
    <source>
        <dbReference type="Google" id="ProtNLM"/>
    </source>
</evidence>
<dbReference type="GeneID" id="8438391"/>
<dbReference type="OrthoDB" id="3557221at2759"/>
<evidence type="ECO:0000256" key="2">
    <source>
        <dbReference type="SAM" id="SignalP"/>
    </source>
</evidence>
<dbReference type="RefSeq" id="XP_002583595.1">
    <property type="nucleotide sequence ID" value="XM_002583549.1"/>
</dbReference>
<evidence type="ECO:0000313" key="3">
    <source>
        <dbReference type="EMBL" id="EEP81697.1"/>
    </source>
</evidence>
<proteinExistence type="predicted"/>
<dbReference type="InParanoid" id="C4JVH0"/>
<feature type="region of interest" description="Disordered" evidence="1">
    <location>
        <begin position="27"/>
        <end position="49"/>
    </location>
</feature>
<dbReference type="Proteomes" id="UP000002058">
    <property type="component" value="Unassembled WGS sequence"/>
</dbReference>
<feature type="signal peptide" evidence="2">
    <location>
        <begin position="1"/>
        <end position="27"/>
    </location>
</feature>
<dbReference type="VEuPathDB" id="FungiDB:UREG_06562"/>
<feature type="region of interest" description="Disordered" evidence="1">
    <location>
        <begin position="129"/>
        <end position="148"/>
    </location>
</feature>
<sequence length="207" mass="22412">MKFFSSSIIFSVVFFISQGLAVPLAEAQPVPDPGPGPVPEPGNDLAERDPFLKGLFPPKNCPTQQVNSCSTGEPYCCSTDSGKHNCVKSTVNCQQKVICCNNNFGGPPSKVNFYLPLIARVVTLGNRRTKPQGAVEPKAGGEVGTNRPVAITPGKNVSFPNHRRMPNRFSIAALKMKCKTKLSAPRFWKASGSSRSFSSPLPRFWIS</sequence>
<evidence type="ECO:0000256" key="1">
    <source>
        <dbReference type="SAM" id="MobiDB-lite"/>
    </source>
</evidence>
<dbReference type="KEGG" id="ure:UREG_06562"/>
<feature type="chain" id="PRO_5002939525" description="Hydrophobin" evidence="2">
    <location>
        <begin position="28"/>
        <end position="207"/>
    </location>
</feature>
<protein>
    <recommendedName>
        <fullName evidence="5">Hydrophobin</fullName>
    </recommendedName>
</protein>
<dbReference type="STRING" id="336963.C4JVH0"/>
<accession>C4JVH0</accession>
<feature type="compositionally biased region" description="Pro residues" evidence="1">
    <location>
        <begin position="30"/>
        <end position="40"/>
    </location>
</feature>
<organism evidence="3 4">
    <name type="scientific">Uncinocarpus reesii (strain UAMH 1704)</name>
    <dbReference type="NCBI Taxonomy" id="336963"/>
    <lineage>
        <taxon>Eukaryota</taxon>
        <taxon>Fungi</taxon>
        <taxon>Dikarya</taxon>
        <taxon>Ascomycota</taxon>
        <taxon>Pezizomycotina</taxon>
        <taxon>Eurotiomycetes</taxon>
        <taxon>Eurotiomycetidae</taxon>
        <taxon>Onygenales</taxon>
        <taxon>Onygenaceae</taxon>
        <taxon>Uncinocarpus</taxon>
    </lineage>
</organism>
<keyword evidence="2" id="KW-0732">Signal</keyword>
<dbReference type="EMBL" id="CH476618">
    <property type="protein sequence ID" value="EEP81697.1"/>
    <property type="molecule type" value="Genomic_DNA"/>
</dbReference>
<evidence type="ECO:0000313" key="4">
    <source>
        <dbReference type="Proteomes" id="UP000002058"/>
    </source>
</evidence>
<name>C4JVH0_UNCRE</name>
<gene>
    <name evidence="3" type="ORF">UREG_06562</name>
</gene>
<dbReference type="eggNOG" id="ENOG502SXFR">
    <property type="taxonomic scope" value="Eukaryota"/>
</dbReference>
<dbReference type="HOGENOM" id="CLU_1327261_0_0_1"/>
<reference evidence="4" key="1">
    <citation type="journal article" date="2009" name="Genome Res.">
        <title>Comparative genomic analyses of the human fungal pathogens Coccidioides and their relatives.</title>
        <authorList>
            <person name="Sharpton T.J."/>
            <person name="Stajich J.E."/>
            <person name="Rounsley S.D."/>
            <person name="Gardner M.J."/>
            <person name="Wortman J.R."/>
            <person name="Jordar V.S."/>
            <person name="Maiti R."/>
            <person name="Kodira C.D."/>
            <person name="Neafsey D.E."/>
            <person name="Zeng Q."/>
            <person name="Hung C.-Y."/>
            <person name="McMahan C."/>
            <person name="Muszewska A."/>
            <person name="Grynberg M."/>
            <person name="Mandel M.A."/>
            <person name="Kellner E.M."/>
            <person name="Barker B.M."/>
            <person name="Galgiani J.N."/>
            <person name="Orbach M.J."/>
            <person name="Kirkland T.N."/>
            <person name="Cole G.T."/>
            <person name="Henn M.R."/>
            <person name="Birren B.W."/>
            <person name="Taylor J.W."/>
        </authorList>
    </citation>
    <scope>NUCLEOTIDE SEQUENCE [LARGE SCALE GENOMIC DNA]</scope>
    <source>
        <strain evidence="4">UAMH 1704</strain>
    </source>
</reference>